<evidence type="ECO:0000256" key="1">
    <source>
        <dbReference type="ARBA" id="ARBA00023002"/>
    </source>
</evidence>
<evidence type="ECO:0000259" key="6">
    <source>
        <dbReference type="Pfam" id="PF02826"/>
    </source>
</evidence>
<comment type="caution">
    <text evidence="7">The sequence shown here is derived from an EMBL/GenBank/DDBJ whole genome shotgun (WGS) entry which is preliminary data.</text>
</comment>
<feature type="domain" description="D-isomer specific 2-hydroxyacid dehydrogenase catalytic" evidence="5">
    <location>
        <begin position="101"/>
        <end position="347"/>
    </location>
</feature>
<dbReference type="InterPro" id="IPR006140">
    <property type="entry name" value="D-isomer_DH_NAD-bd"/>
</dbReference>
<dbReference type="Gene3D" id="3.40.50.720">
    <property type="entry name" value="NAD(P)-binding Rossmann-like Domain"/>
    <property type="match status" value="2"/>
</dbReference>
<evidence type="ECO:0000256" key="3">
    <source>
        <dbReference type="RuleBase" id="RU003719"/>
    </source>
</evidence>
<dbReference type="SUPFAM" id="SSF51735">
    <property type="entry name" value="NAD(P)-binding Rossmann-fold domains"/>
    <property type="match status" value="1"/>
</dbReference>
<reference evidence="7 8" key="1">
    <citation type="journal article" date="2014" name="PLoS Genet.">
        <title>Phylogenetically driven sequencing of extremely halophilic archaea reveals strategies for static and dynamic osmo-response.</title>
        <authorList>
            <person name="Becker E.A."/>
            <person name="Seitzer P.M."/>
            <person name="Tritt A."/>
            <person name="Larsen D."/>
            <person name="Krusor M."/>
            <person name="Yao A.I."/>
            <person name="Wu D."/>
            <person name="Madern D."/>
            <person name="Eisen J.A."/>
            <person name="Darling A.E."/>
            <person name="Facciotti M.T."/>
        </authorList>
    </citation>
    <scope>NUCLEOTIDE SEQUENCE [LARGE SCALE GENOMIC DNA]</scope>
    <source>
        <strain evidence="8">DSM 18310 / JCM 13924 / TL6</strain>
    </source>
</reference>
<dbReference type="InterPro" id="IPR029753">
    <property type="entry name" value="D-isomer_DH_CS"/>
</dbReference>
<dbReference type="Pfam" id="PF02826">
    <property type="entry name" value="2-Hacid_dh_C"/>
    <property type="match status" value="1"/>
</dbReference>
<dbReference type="EMBL" id="AOLG01000054">
    <property type="protein sequence ID" value="ELZ65198.1"/>
    <property type="molecule type" value="Genomic_DNA"/>
</dbReference>
<evidence type="ECO:0000313" key="8">
    <source>
        <dbReference type="Proteomes" id="UP000011559"/>
    </source>
</evidence>
<keyword evidence="2" id="KW-0520">NAD</keyword>
<accession>M0G0W0</accession>
<dbReference type="Pfam" id="PF00389">
    <property type="entry name" value="2-Hacid_dh"/>
    <property type="match status" value="1"/>
</dbReference>
<organism evidence="7 8">
    <name type="scientific">Haloferax prahovense (strain DSM 18310 / JCM 13924 / TL6)</name>
    <dbReference type="NCBI Taxonomy" id="1227461"/>
    <lineage>
        <taxon>Archaea</taxon>
        <taxon>Methanobacteriati</taxon>
        <taxon>Methanobacteriota</taxon>
        <taxon>Stenosarchaea group</taxon>
        <taxon>Halobacteria</taxon>
        <taxon>Halobacteriales</taxon>
        <taxon>Haloferacaceae</taxon>
        <taxon>Haloferax</taxon>
    </lineage>
</organism>
<feature type="region of interest" description="Disordered" evidence="4">
    <location>
        <begin position="1"/>
        <end position="34"/>
    </location>
</feature>
<feature type="domain" description="D-isomer specific 2-hydroxyacid dehydrogenase NAD-binding" evidence="6">
    <location>
        <begin position="140"/>
        <end position="316"/>
    </location>
</feature>
<dbReference type="PANTHER" id="PTHR43333">
    <property type="entry name" value="2-HACID_DH_C DOMAIN-CONTAINING PROTEIN"/>
    <property type="match status" value="1"/>
</dbReference>
<dbReference type="PANTHER" id="PTHR43333:SF1">
    <property type="entry name" value="D-ISOMER SPECIFIC 2-HYDROXYACID DEHYDROGENASE NAD-BINDING DOMAIN-CONTAINING PROTEIN"/>
    <property type="match status" value="1"/>
</dbReference>
<dbReference type="PROSITE" id="PS00671">
    <property type="entry name" value="D_2_HYDROXYACID_DH_3"/>
    <property type="match status" value="1"/>
</dbReference>
<dbReference type="AlphaFoldDB" id="M0G0W0"/>
<evidence type="ECO:0000259" key="5">
    <source>
        <dbReference type="Pfam" id="PF00389"/>
    </source>
</evidence>
<name>M0G0W0_HALPT</name>
<gene>
    <name evidence="7" type="ORF">C457_16902</name>
</gene>
<dbReference type="NCBIfam" id="NF041369">
    <property type="entry name" value="Dhydh_Halo"/>
    <property type="match status" value="1"/>
</dbReference>
<keyword evidence="8" id="KW-1185">Reference proteome</keyword>
<evidence type="ECO:0000313" key="7">
    <source>
        <dbReference type="EMBL" id="ELZ65198.1"/>
    </source>
</evidence>
<dbReference type="CDD" id="cd05300">
    <property type="entry name" value="2-Hacid_dh_1"/>
    <property type="match status" value="1"/>
</dbReference>
<keyword evidence="1 3" id="KW-0560">Oxidoreductase</keyword>
<evidence type="ECO:0000256" key="2">
    <source>
        <dbReference type="ARBA" id="ARBA00023027"/>
    </source>
</evidence>
<dbReference type="Proteomes" id="UP000011559">
    <property type="component" value="Unassembled WGS sequence"/>
</dbReference>
<evidence type="ECO:0000256" key="4">
    <source>
        <dbReference type="SAM" id="MobiDB-lite"/>
    </source>
</evidence>
<dbReference type="GO" id="GO:0016616">
    <property type="term" value="F:oxidoreductase activity, acting on the CH-OH group of donors, NAD or NADP as acceptor"/>
    <property type="evidence" value="ECO:0007669"/>
    <property type="project" value="InterPro"/>
</dbReference>
<dbReference type="InterPro" id="IPR036291">
    <property type="entry name" value="NAD(P)-bd_dom_sf"/>
</dbReference>
<sequence>MIEDDVSRVTEVGTPKAGHRKPETDAEGATSFVGRGDPSVMHIERIAVDESVGRVMPPGLFVEALSNSDAPVELVDEGEAFGPGDAVVSFGHRDAFVEADWVHCVRAGYDEFPVDAYEAAGTALTNSTGVHGTTVGETVVAYMLTLARRLHAYRDAQRDREWDLPRYKEPFTLDGERVCVVGLGTLGRGVADRAAVLGMEVVGVRRSGDPVENVSTVFTPDRFHEAIADARFVVLAMPLTEETAGMVDAPAFEAMREDAYLVNVARGPVVDEDDLVAALDAGDVAGAALDVFAEEPLPAESPLWNFDEVLVTPHVSAATGKYHEDIAALVRENVEKMAAGDPLTNRVV</sequence>
<dbReference type="PATRIC" id="fig|1227461.3.peg.3313"/>
<protein>
    <submittedName>
        <fullName evidence="7">2-D-hydroxyacid dehydrogenase</fullName>
    </submittedName>
</protein>
<comment type="similarity">
    <text evidence="3">Belongs to the D-isomer specific 2-hydroxyacid dehydrogenase family.</text>
</comment>
<dbReference type="InterPro" id="IPR006139">
    <property type="entry name" value="D-isomer_2_OHA_DH_cat_dom"/>
</dbReference>
<dbReference type="GO" id="GO:0051287">
    <property type="term" value="F:NAD binding"/>
    <property type="evidence" value="ECO:0007669"/>
    <property type="project" value="InterPro"/>
</dbReference>
<proteinExistence type="inferred from homology"/>
<dbReference type="InterPro" id="IPR054891">
    <property type="entry name" value="Dhydh_Halo"/>
</dbReference>
<dbReference type="FunFam" id="3.40.50.720:FF:000363">
    <property type="entry name" value="D-isomer specific 2-hydroxyacid dehydrogenase"/>
    <property type="match status" value="1"/>
</dbReference>